<proteinExistence type="predicted"/>
<dbReference type="Proteomes" id="UP001565242">
    <property type="component" value="Unassembled WGS sequence"/>
</dbReference>
<reference evidence="1 2" key="1">
    <citation type="submission" date="2024-03" db="EMBL/GenBank/DDBJ databases">
        <title>Mouse gut bacterial collection (mGBC) of GemPharmatech.</title>
        <authorList>
            <person name="He Y."/>
            <person name="Dong L."/>
            <person name="Wu D."/>
            <person name="Gao X."/>
            <person name="Lin Z."/>
        </authorList>
    </citation>
    <scope>NUCLEOTIDE SEQUENCE [LARGE SCALE GENOMIC DNA]</scope>
    <source>
        <strain evidence="1 2">20-218</strain>
    </source>
</reference>
<dbReference type="EMBL" id="JBCLSQ010000010">
    <property type="protein sequence ID" value="MEY8537857.1"/>
    <property type="molecule type" value="Genomic_DNA"/>
</dbReference>
<evidence type="ECO:0000313" key="2">
    <source>
        <dbReference type="Proteomes" id="UP001565242"/>
    </source>
</evidence>
<evidence type="ECO:0000313" key="1">
    <source>
        <dbReference type="EMBL" id="MEY8537857.1"/>
    </source>
</evidence>
<dbReference type="RefSeq" id="WP_369918106.1">
    <property type="nucleotide sequence ID" value="NZ_JBCLSQ010000010.1"/>
</dbReference>
<comment type="caution">
    <text evidence="1">The sequence shown here is derived from an EMBL/GenBank/DDBJ whole genome shotgun (WGS) entry which is preliminary data.</text>
</comment>
<protein>
    <submittedName>
        <fullName evidence="1">Uncharacterized protein</fullName>
    </submittedName>
</protein>
<gene>
    <name evidence="1" type="ORF">AALM99_05300</name>
</gene>
<organism evidence="1 2">
    <name type="scientific">Lactococcus muris</name>
    <dbReference type="NCBI Taxonomy" id="2941330"/>
    <lineage>
        <taxon>Bacteria</taxon>
        <taxon>Bacillati</taxon>
        <taxon>Bacillota</taxon>
        <taxon>Bacilli</taxon>
        <taxon>Lactobacillales</taxon>
        <taxon>Streptococcaceae</taxon>
        <taxon>Lactococcus</taxon>
    </lineage>
</organism>
<accession>A0ABV4D7X6</accession>
<keyword evidence="2" id="KW-1185">Reference proteome</keyword>
<sequence>MKIYYTDKELQEFRETILGFEDFKHREKVFRPGQMKKDQKTAKQIAKRAFETYSDYNYRALDAEEVAEYTEELVTYHYALTLLTLDKMDMDSFTAVASFTFTELLDDTDIQKVTDSIQLGIHIVMVLKERGFAKNISGDETAFKPMIDTFMTTHNELMSVHDSISKGRFEEDYGSYLEEDEEVHYHEMMFHTPRAVIHHASAKVLIEEFDITDPREQFVIFSSLSRIMEDLMDPNAFFSPLDVLKYEYTSMYALRLGFETAAHRLLLAIKFLESWMKRLKFPVKLAMKDLVEAFNQSVDQWTMNYNLEHQTKKLPPISITYKSYGKSRIVFRPESKAVLEDFSKNVVEAVAAEDAAQFQTKSMKKRKFVPATAEKHQLLVAQYLEEGVPNYQDKDMEERVKQILPVFIFEWYAKYMLPVSQMTGNSFAAHILDEFASKERYAIMDYMSIFTALIGYAAWLAEVGIIQEEIASAIINKVSDVEAIANDRRERLVFGGK</sequence>
<name>A0ABV4D7X6_9LACT</name>